<dbReference type="SUPFAM" id="SSF63491">
    <property type="entry name" value="BAG domain"/>
    <property type="match status" value="1"/>
</dbReference>
<name>A0A2B4RHA6_STYPI</name>
<dbReference type="STRING" id="50429.A0A2B4RHA6"/>
<protein>
    <submittedName>
        <fullName evidence="2">Uncharacterized protein</fullName>
    </submittedName>
</protein>
<dbReference type="Gene3D" id="1.20.58.120">
    <property type="entry name" value="BAG domain"/>
    <property type="match status" value="1"/>
</dbReference>
<accession>A0A2B4RHA6</accession>
<proteinExistence type="predicted"/>
<dbReference type="AlphaFoldDB" id="A0A2B4RHA6"/>
<dbReference type="OrthoDB" id="333905at2759"/>
<evidence type="ECO:0000256" key="1">
    <source>
        <dbReference type="SAM" id="MobiDB-lite"/>
    </source>
</evidence>
<gene>
    <name evidence="2" type="ORF">AWC38_SpisGene19177</name>
</gene>
<sequence length="249" mass="27940">MASGGSNRDRFPQFTSSNYEIPSWQVEWNKPWYQQFQENRNAQSKYNSRGHVVNCKCSLCEEDMESAFSPQESGVAHNFKLSRDEIGGGTLPPNEKKERPQNQRTENVILFSDLPEVVPSTSASAKTEVPDEIHVSASSQNSSNSSAVFESSTNIDTDALFNNFGNLSAIQSISDRVTDLQTQVNNFSGEKDSREFVVLRGLLVATQAELNRIDAVGIRWLQQAKIIAMESIHDLLNQLNSKIREEDDY</sequence>
<dbReference type="Proteomes" id="UP000225706">
    <property type="component" value="Unassembled WGS sequence"/>
</dbReference>
<keyword evidence="3" id="KW-1185">Reference proteome</keyword>
<comment type="caution">
    <text evidence="2">The sequence shown here is derived from an EMBL/GenBank/DDBJ whole genome shotgun (WGS) entry which is preliminary data.</text>
</comment>
<evidence type="ECO:0000313" key="3">
    <source>
        <dbReference type="Proteomes" id="UP000225706"/>
    </source>
</evidence>
<dbReference type="EMBL" id="LSMT01000537">
    <property type="protein sequence ID" value="PFX16546.1"/>
    <property type="molecule type" value="Genomic_DNA"/>
</dbReference>
<feature type="compositionally biased region" description="Low complexity" evidence="1">
    <location>
        <begin position="135"/>
        <end position="147"/>
    </location>
</feature>
<organism evidence="2 3">
    <name type="scientific">Stylophora pistillata</name>
    <name type="common">Smooth cauliflower coral</name>
    <dbReference type="NCBI Taxonomy" id="50429"/>
    <lineage>
        <taxon>Eukaryota</taxon>
        <taxon>Metazoa</taxon>
        <taxon>Cnidaria</taxon>
        <taxon>Anthozoa</taxon>
        <taxon>Hexacorallia</taxon>
        <taxon>Scleractinia</taxon>
        <taxon>Astrocoeniina</taxon>
        <taxon>Pocilloporidae</taxon>
        <taxon>Stylophora</taxon>
    </lineage>
</organism>
<dbReference type="GO" id="GO:0051087">
    <property type="term" value="F:protein-folding chaperone binding"/>
    <property type="evidence" value="ECO:0007669"/>
    <property type="project" value="InterPro"/>
</dbReference>
<dbReference type="InterPro" id="IPR036533">
    <property type="entry name" value="BAG_dom_sf"/>
</dbReference>
<evidence type="ECO:0000313" key="2">
    <source>
        <dbReference type="EMBL" id="PFX16546.1"/>
    </source>
</evidence>
<reference evidence="3" key="1">
    <citation type="journal article" date="2017" name="bioRxiv">
        <title>Comparative analysis of the genomes of Stylophora pistillata and Acropora digitifera provides evidence for extensive differences between species of corals.</title>
        <authorList>
            <person name="Voolstra C.R."/>
            <person name="Li Y."/>
            <person name="Liew Y.J."/>
            <person name="Baumgarten S."/>
            <person name="Zoccola D."/>
            <person name="Flot J.-F."/>
            <person name="Tambutte S."/>
            <person name="Allemand D."/>
            <person name="Aranda M."/>
        </authorList>
    </citation>
    <scope>NUCLEOTIDE SEQUENCE [LARGE SCALE GENOMIC DNA]</scope>
</reference>
<feature type="region of interest" description="Disordered" evidence="1">
    <location>
        <begin position="124"/>
        <end position="147"/>
    </location>
</feature>
<feature type="region of interest" description="Disordered" evidence="1">
    <location>
        <begin position="83"/>
        <end position="102"/>
    </location>
</feature>